<dbReference type="EMBL" id="JAIWYP010000004">
    <property type="protein sequence ID" value="KAH3837193.1"/>
    <property type="molecule type" value="Genomic_DNA"/>
</dbReference>
<dbReference type="Proteomes" id="UP000828390">
    <property type="component" value="Unassembled WGS sequence"/>
</dbReference>
<reference evidence="1" key="2">
    <citation type="submission" date="2020-11" db="EMBL/GenBank/DDBJ databases">
        <authorList>
            <person name="McCartney M.A."/>
            <person name="Auch B."/>
            <person name="Kono T."/>
            <person name="Mallez S."/>
            <person name="Becker A."/>
            <person name="Gohl D.M."/>
            <person name="Silverstein K.A.T."/>
            <person name="Koren S."/>
            <person name="Bechman K.B."/>
            <person name="Herman A."/>
            <person name="Abrahante J.E."/>
            <person name="Garbe J."/>
        </authorList>
    </citation>
    <scope>NUCLEOTIDE SEQUENCE</scope>
    <source>
        <strain evidence="1">Duluth1</strain>
        <tissue evidence="1">Whole animal</tissue>
    </source>
</reference>
<dbReference type="AlphaFoldDB" id="A0A9D4QN61"/>
<gene>
    <name evidence="1" type="ORF">DPMN_110573</name>
</gene>
<accession>A0A9D4QN61</accession>
<keyword evidence="2" id="KW-1185">Reference proteome</keyword>
<reference evidence="1" key="1">
    <citation type="journal article" date="2019" name="bioRxiv">
        <title>The Genome of the Zebra Mussel, Dreissena polymorpha: A Resource for Invasive Species Research.</title>
        <authorList>
            <person name="McCartney M.A."/>
            <person name="Auch B."/>
            <person name="Kono T."/>
            <person name="Mallez S."/>
            <person name="Zhang Y."/>
            <person name="Obille A."/>
            <person name="Becker A."/>
            <person name="Abrahante J.E."/>
            <person name="Garbe J."/>
            <person name="Badalamenti J.P."/>
            <person name="Herman A."/>
            <person name="Mangelson H."/>
            <person name="Liachko I."/>
            <person name="Sullivan S."/>
            <person name="Sone E.D."/>
            <person name="Koren S."/>
            <person name="Silverstein K.A.T."/>
            <person name="Beckman K.B."/>
            <person name="Gohl D.M."/>
        </authorList>
    </citation>
    <scope>NUCLEOTIDE SEQUENCE</scope>
    <source>
        <strain evidence="1">Duluth1</strain>
        <tissue evidence="1">Whole animal</tissue>
    </source>
</reference>
<evidence type="ECO:0000313" key="1">
    <source>
        <dbReference type="EMBL" id="KAH3837193.1"/>
    </source>
</evidence>
<name>A0A9D4QN61_DREPO</name>
<comment type="caution">
    <text evidence="1">The sequence shown here is derived from an EMBL/GenBank/DDBJ whole genome shotgun (WGS) entry which is preliminary data.</text>
</comment>
<protein>
    <submittedName>
        <fullName evidence="1">Uncharacterized protein</fullName>
    </submittedName>
</protein>
<proteinExistence type="predicted"/>
<organism evidence="1 2">
    <name type="scientific">Dreissena polymorpha</name>
    <name type="common">Zebra mussel</name>
    <name type="synonym">Mytilus polymorpha</name>
    <dbReference type="NCBI Taxonomy" id="45954"/>
    <lineage>
        <taxon>Eukaryota</taxon>
        <taxon>Metazoa</taxon>
        <taxon>Spiralia</taxon>
        <taxon>Lophotrochozoa</taxon>
        <taxon>Mollusca</taxon>
        <taxon>Bivalvia</taxon>
        <taxon>Autobranchia</taxon>
        <taxon>Heteroconchia</taxon>
        <taxon>Euheterodonta</taxon>
        <taxon>Imparidentia</taxon>
        <taxon>Neoheterodontei</taxon>
        <taxon>Myida</taxon>
        <taxon>Dreissenoidea</taxon>
        <taxon>Dreissenidae</taxon>
        <taxon>Dreissena</taxon>
    </lineage>
</organism>
<sequence>MVQISCAPKSDENNAVLRSTTEANLAFARSEYSAGPNTYHKLYRRWNDDEVGGTIWARMRLFRSFGPTVLKLLSLNDLFLLKGTLKQPIDDADDLRLRLEIGVDRSSVK</sequence>
<evidence type="ECO:0000313" key="2">
    <source>
        <dbReference type="Proteomes" id="UP000828390"/>
    </source>
</evidence>